<evidence type="ECO:0000256" key="1">
    <source>
        <dbReference type="SAM" id="SignalP"/>
    </source>
</evidence>
<dbReference type="AlphaFoldDB" id="A0A1I4F631"/>
<keyword evidence="3" id="KW-1185">Reference proteome</keyword>
<dbReference type="RefSeq" id="WP_149764021.1">
    <property type="nucleotide sequence ID" value="NZ_BSPE01000004.1"/>
</dbReference>
<evidence type="ECO:0000313" key="2">
    <source>
        <dbReference type="EMBL" id="SFL13455.1"/>
    </source>
</evidence>
<dbReference type="InterPro" id="IPR035160">
    <property type="entry name" value="DUF5334"/>
</dbReference>
<accession>A0A1I4F631</accession>
<feature type="signal peptide" evidence="1">
    <location>
        <begin position="1"/>
        <end position="19"/>
    </location>
</feature>
<protein>
    <submittedName>
        <fullName evidence="2">Uncharacterized protein</fullName>
    </submittedName>
</protein>
<dbReference type="Pfam" id="PF17268">
    <property type="entry name" value="DUF5334"/>
    <property type="match status" value="1"/>
</dbReference>
<dbReference type="Proteomes" id="UP000323300">
    <property type="component" value="Unassembled WGS sequence"/>
</dbReference>
<reference evidence="2 3" key="1">
    <citation type="submission" date="2016-10" db="EMBL/GenBank/DDBJ databases">
        <authorList>
            <person name="Varghese N."/>
            <person name="Submissions S."/>
        </authorList>
    </citation>
    <scope>NUCLEOTIDE SEQUENCE [LARGE SCALE GENOMIC DNA]</scope>
    <source>
        <strain evidence="2 3">DSM 21822</strain>
    </source>
</reference>
<dbReference type="EMBL" id="FOSL01000038">
    <property type="protein sequence ID" value="SFL13455.1"/>
    <property type="molecule type" value="Genomic_DNA"/>
</dbReference>
<gene>
    <name evidence="2" type="ORF">SAMN04488498_13813</name>
</gene>
<proteinExistence type="predicted"/>
<organism evidence="2 3">
    <name type="scientific">Neomesorhizobium albiziae</name>
    <dbReference type="NCBI Taxonomy" id="335020"/>
    <lineage>
        <taxon>Bacteria</taxon>
        <taxon>Pseudomonadati</taxon>
        <taxon>Pseudomonadota</taxon>
        <taxon>Alphaproteobacteria</taxon>
        <taxon>Hyphomicrobiales</taxon>
        <taxon>Phyllobacteriaceae</taxon>
        <taxon>Neomesorhizobium</taxon>
    </lineage>
</organism>
<name>A0A1I4F631_9HYPH</name>
<dbReference type="OrthoDB" id="7063795at2"/>
<evidence type="ECO:0000313" key="3">
    <source>
        <dbReference type="Proteomes" id="UP000323300"/>
    </source>
</evidence>
<keyword evidence="1" id="KW-0732">Signal</keyword>
<sequence>MGRIIAVFFWLALCGPACAWDGTDSETGGAVEIESGNLVREGNDIELYDSDGGEYRDVTVEDIRRYGSSVEVEVYDNDTGEYRTLEMED</sequence>
<feature type="chain" id="PRO_5009302744" evidence="1">
    <location>
        <begin position="20"/>
        <end position="89"/>
    </location>
</feature>